<dbReference type="InterPro" id="IPR042235">
    <property type="entry name" value="ZP-C_dom"/>
</dbReference>
<dbReference type="FunFam" id="2.60.40.3210:FF:000001">
    <property type="entry name" value="Zona pellucida sperm-binding protein 3"/>
    <property type="match status" value="1"/>
</dbReference>
<dbReference type="Gene3D" id="2.60.40.4100">
    <property type="entry name" value="Zona pellucida, ZP-C domain"/>
    <property type="match status" value="1"/>
</dbReference>
<organism evidence="17 18">
    <name type="scientific">Zoarces viviparus</name>
    <name type="common">Viviparous eelpout</name>
    <name type="synonym">Blennius viviparus</name>
    <dbReference type="NCBI Taxonomy" id="48416"/>
    <lineage>
        <taxon>Eukaryota</taxon>
        <taxon>Metazoa</taxon>
        <taxon>Chordata</taxon>
        <taxon>Craniata</taxon>
        <taxon>Vertebrata</taxon>
        <taxon>Euteleostomi</taxon>
        <taxon>Actinopterygii</taxon>
        <taxon>Neopterygii</taxon>
        <taxon>Teleostei</taxon>
        <taxon>Neoteleostei</taxon>
        <taxon>Acanthomorphata</taxon>
        <taxon>Eupercaria</taxon>
        <taxon>Perciformes</taxon>
        <taxon>Cottioidei</taxon>
        <taxon>Zoarcales</taxon>
        <taxon>Zoarcidae</taxon>
        <taxon>Zoarcinae</taxon>
        <taxon>Zoarces</taxon>
    </lineage>
</organism>
<comment type="domain">
    <text evidence="14">The ZP domain is involved in the polymerization of the ZP proteins to form the zona pellucida.</text>
</comment>
<dbReference type="Gene3D" id="2.60.40.3210">
    <property type="entry name" value="Zona pellucida, ZP-N domain"/>
    <property type="match status" value="1"/>
</dbReference>
<feature type="signal peptide" evidence="14">
    <location>
        <begin position="1"/>
        <end position="21"/>
    </location>
</feature>
<dbReference type="GO" id="GO:0005886">
    <property type="term" value="C:plasma membrane"/>
    <property type="evidence" value="ECO:0007669"/>
    <property type="project" value="UniProtKB-SubCell"/>
</dbReference>
<sequence>MKTLCFWVSLLVGICFRSSFAFPFKGYAQHGLFKRPQTTGSSQRTLQQKAPAEEPEQVNTVRVTCHPDSLEIIIKADLFGVGDLINSDELHLGVERDDYCRATTSSGDEYRILVGLMDCGTKHWMTEDALVYTNLLVYSPVASPYGVVRMDEAVIPLECHYERKYSLSSISLLPTWIPFMSNQAVEATLAFDLSIMTNDWRSRRSSNVFYIGEPINIEASVGVGHHMGLRVFVSSCVATLTPDMHSVPRYVFVENGCLVDSELPGSRAHFLSRTLDDKLQLNIDAFRFHNEDQGQLYITCHLNAVPANDAEAPNKACTLVNGRWRSADGNDYLCGYCQRHNKPSSPGKFGPRGFVNSDKPEPFTRSRPRTNTVLEQEARVGPMIVLPAKQRSEPIPEEELPAVDKIGSSSLSASQWRSGINKKVDQKKGLLLGSQSTPDKAVIQTFDSKKNEDVKSETDLEDENAVEDSALLEKASPDVSLKSEGAALDKNITADFGDVSPTVQFTVDVTKMSNATGNALSDANDSEI</sequence>
<evidence type="ECO:0000256" key="5">
    <source>
        <dbReference type="ARBA" id="ARBA00022525"/>
    </source>
</evidence>
<keyword evidence="9 14" id="KW-0732">Signal</keyword>
<dbReference type="InterPro" id="IPR055355">
    <property type="entry name" value="ZP-C"/>
</dbReference>
<evidence type="ECO:0000256" key="2">
    <source>
        <dbReference type="ARBA" id="ARBA00006735"/>
    </source>
</evidence>
<dbReference type="SMART" id="SM00241">
    <property type="entry name" value="ZP"/>
    <property type="match status" value="1"/>
</dbReference>
<dbReference type="PROSITE" id="PS51034">
    <property type="entry name" value="ZP_2"/>
    <property type="match status" value="1"/>
</dbReference>
<keyword evidence="8" id="KW-0812">Transmembrane</keyword>
<feature type="domain" description="ZP" evidence="16">
    <location>
        <begin position="64"/>
        <end position="324"/>
    </location>
</feature>
<feature type="chain" id="PRO_5043101121" description="Zona pellucida sperm-binding protein 3" evidence="14">
    <location>
        <begin position="22"/>
        <end position="528"/>
    </location>
</feature>
<keyword evidence="7 14" id="KW-0165">Cleavage on pair of basic residues</keyword>
<dbReference type="GO" id="GO:0035805">
    <property type="term" value="C:egg coat"/>
    <property type="evidence" value="ECO:0007669"/>
    <property type="project" value="UniProtKB-SubCell"/>
</dbReference>
<dbReference type="GO" id="GO:0035804">
    <property type="term" value="F:structural constituent of egg coat"/>
    <property type="evidence" value="ECO:0007669"/>
    <property type="project" value="UniProtKB-UniRule"/>
</dbReference>
<dbReference type="GO" id="GO:0007339">
    <property type="term" value="P:binding of sperm to zona pellucida"/>
    <property type="evidence" value="ECO:0007669"/>
    <property type="project" value="UniProtKB-UniRule"/>
</dbReference>
<evidence type="ECO:0000259" key="16">
    <source>
        <dbReference type="PROSITE" id="PS51034"/>
    </source>
</evidence>
<evidence type="ECO:0000256" key="8">
    <source>
        <dbReference type="ARBA" id="ARBA00022692"/>
    </source>
</evidence>
<gene>
    <name evidence="17" type="ORF">VZT92_007385</name>
</gene>
<dbReference type="GO" id="GO:0035803">
    <property type="term" value="P:egg coat formation"/>
    <property type="evidence" value="ECO:0007669"/>
    <property type="project" value="UniProtKB-UniRule"/>
</dbReference>
<dbReference type="InterPro" id="IPR055356">
    <property type="entry name" value="ZP-N"/>
</dbReference>
<evidence type="ECO:0000256" key="14">
    <source>
        <dbReference type="RuleBase" id="RU367066"/>
    </source>
</evidence>
<evidence type="ECO:0000256" key="10">
    <source>
        <dbReference type="ARBA" id="ARBA00022989"/>
    </source>
</evidence>
<keyword evidence="10" id="KW-1133">Transmembrane helix</keyword>
<comment type="caution">
    <text evidence="17">The sequence shown here is derived from an EMBL/GenBank/DDBJ whole genome shotgun (WGS) entry which is preliminary data.</text>
</comment>
<keyword evidence="6 14" id="KW-0272">Extracellular matrix</keyword>
<dbReference type="AlphaFoldDB" id="A0AAW1FL84"/>
<feature type="region of interest" description="Disordered" evidence="15">
    <location>
        <begin position="35"/>
        <end position="57"/>
    </location>
</feature>
<keyword evidence="12 14" id="KW-1015">Disulfide bond</keyword>
<dbReference type="InterPro" id="IPR001507">
    <property type="entry name" value="ZP_dom"/>
</dbReference>
<dbReference type="PANTHER" id="PTHR11576:SF2">
    <property type="entry name" value="ZONA PELLUCIDA SPERM-BINDING PROTEIN 3"/>
    <property type="match status" value="1"/>
</dbReference>
<comment type="function">
    <text evidence="14">Component of the zona pellucida, an extracellular matrix surrounding oocytes which mediates sperm binding, induction of the acrosome reaction and prevents post-fertilization polyspermy. The zona pellucida is composed of 3 to 4 glycoproteins, ZP1, ZP2, ZP3, and ZP4. ZP3 is essential for sperm binding and zona matrix formation.</text>
</comment>
<proteinExistence type="inferred from homology"/>
<evidence type="ECO:0000313" key="17">
    <source>
        <dbReference type="EMBL" id="KAK9534975.1"/>
    </source>
</evidence>
<evidence type="ECO:0000256" key="11">
    <source>
        <dbReference type="ARBA" id="ARBA00023136"/>
    </source>
</evidence>
<feature type="compositionally biased region" description="Basic and acidic residues" evidence="15">
    <location>
        <begin position="448"/>
        <end position="458"/>
    </location>
</feature>
<dbReference type="FunFam" id="2.60.40.4100:FF:000002">
    <property type="entry name" value="Zona pellucida sperm-binding protein 3"/>
    <property type="match status" value="1"/>
</dbReference>
<reference evidence="17 18" key="1">
    <citation type="journal article" date="2024" name="Genome Biol. Evol.">
        <title>Chromosome-level genome assembly of the viviparous eelpout Zoarces viviparus.</title>
        <authorList>
            <person name="Fuhrmann N."/>
            <person name="Brasseur M.V."/>
            <person name="Bakowski C.E."/>
            <person name="Podsiadlowski L."/>
            <person name="Prost S."/>
            <person name="Krehenwinkel H."/>
            <person name="Mayer C."/>
        </authorList>
    </citation>
    <scope>NUCLEOTIDE SEQUENCE [LARGE SCALE GENOMIC DNA]</scope>
    <source>
        <strain evidence="17">NO-MEL_2022_Ind0_liver</strain>
    </source>
</reference>
<evidence type="ECO:0000256" key="15">
    <source>
        <dbReference type="SAM" id="MobiDB-lite"/>
    </source>
</evidence>
<accession>A0AAW1FL84</accession>
<comment type="similarity">
    <text evidence="2 14">Belongs to the ZP domain family. ZPC subfamily.</text>
</comment>
<evidence type="ECO:0000256" key="12">
    <source>
        <dbReference type="ARBA" id="ARBA00023157"/>
    </source>
</evidence>
<dbReference type="Pfam" id="PF23344">
    <property type="entry name" value="ZP-N"/>
    <property type="match status" value="1"/>
</dbReference>
<evidence type="ECO:0000256" key="9">
    <source>
        <dbReference type="ARBA" id="ARBA00022729"/>
    </source>
</evidence>
<evidence type="ECO:0000256" key="4">
    <source>
        <dbReference type="ARBA" id="ARBA00022475"/>
    </source>
</evidence>
<dbReference type="PRINTS" id="PR00023">
    <property type="entry name" value="ZPELLUCIDA"/>
</dbReference>
<dbReference type="GO" id="GO:0032190">
    <property type="term" value="F:acrosin binding"/>
    <property type="evidence" value="ECO:0007669"/>
    <property type="project" value="TreeGrafter"/>
</dbReference>
<dbReference type="PANTHER" id="PTHR11576">
    <property type="entry name" value="ZONA PELLUCIDA SPERM-BINDING PROTEIN 3"/>
    <property type="match status" value="1"/>
</dbReference>
<evidence type="ECO:0000256" key="3">
    <source>
        <dbReference type="ARBA" id="ARBA00017980"/>
    </source>
</evidence>
<protein>
    <recommendedName>
        <fullName evidence="3 14">Zona pellucida sperm-binding protein 3</fullName>
    </recommendedName>
</protein>
<dbReference type="InterPro" id="IPR048290">
    <property type="entry name" value="ZP_chr"/>
</dbReference>
<feature type="region of interest" description="Disordered" evidence="15">
    <location>
        <begin position="448"/>
        <end position="472"/>
    </location>
</feature>
<evidence type="ECO:0000256" key="1">
    <source>
        <dbReference type="ARBA" id="ARBA00004498"/>
    </source>
</evidence>
<feature type="compositionally biased region" description="Polar residues" evidence="15">
    <location>
        <begin position="36"/>
        <end position="48"/>
    </location>
</feature>
<dbReference type="EMBL" id="JBCEZU010000056">
    <property type="protein sequence ID" value="KAK9534975.1"/>
    <property type="molecule type" value="Genomic_DNA"/>
</dbReference>
<evidence type="ECO:0000256" key="7">
    <source>
        <dbReference type="ARBA" id="ARBA00022685"/>
    </source>
</evidence>
<keyword evidence="4 14" id="KW-1003">Cell membrane</keyword>
<name>A0AAW1FL84_ZOAVI</name>
<dbReference type="Pfam" id="PF00100">
    <property type="entry name" value="Zona_pellucida"/>
    <property type="match status" value="1"/>
</dbReference>
<evidence type="ECO:0000313" key="18">
    <source>
        <dbReference type="Proteomes" id="UP001488805"/>
    </source>
</evidence>
<keyword evidence="5 14" id="KW-0964">Secreted</keyword>
<comment type="subcellular location">
    <subcellularLocation>
        <location evidence="1">Secreted</location>
        <location evidence="1">Extracellular space</location>
        <location evidence="1">Extracellular matrix</location>
    </subcellularLocation>
    <subcellularLocation>
        <location evidence="14">Zona pellucida</location>
    </subcellularLocation>
    <subcellularLocation>
        <location evidence="14">Cell membrane</location>
        <topology evidence="14">Single-pass type I membrane protein</topology>
    </subcellularLocation>
</comment>
<keyword evidence="13" id="KW-0325">Glycoprotein</keyword>
<dbReference type="GO" id="GO:2000344">
    <property type="term" value="P:positive regulation of acrosome reaction"/>
    <property type="evidence" value="ECO:0007669"/>
    <property type="project" value="UniProtKB-UniRule"/>
</dbReference>
<dbReference type="Proteomes" id="UP001488805">
    <property type="component" value="Unassembled WGS sequence"/>
</dbReference>
<feature type="region of interest" description="Disordered" evidence="15">
    <location>
        <begin position="345"/>
        <end position="367"/>
    </location>
</feature>
<keyword evidence="18" id="KW-1185">Reference proteome</keyword>
<keyword evidence="11" id="KW-0472">Membrane</keyword>
<evidence type="ECO:0000256" key="6">
    <source>
        <dbReference type="ARBA" id="ARBA00022530"/>
    </source>
</evidence>
<evidence type="ECO:0000256" key="13">
    <source>
        <dbReference type="ARBA" id="ARBA00023180"/>
    </source>
</evidence>
<comment type="PTM">
    <text evidence="14">Proteolytically cleaved before the transmembrane segment to yield the secreted ectodomain incorporated in the zona pellucida.</text>
</comment>